<dbReference type="RefSeq" id="WP_090844372.1">
    <property type="nucleotide sequence ID" value="NZ_FNXG01000001.1"/>
</dbReference>
<evidence type="ECO:0000313" key="10">
    <source>
        <dbReference type="EMBL" id="SEH58897.1"/>
    </source>
</evidence>
<dbReference type="GO" id="GO:0005524">
    <property type="term" value="F:ATP binding"/>
    <property type="evidence" value="ECO:0007669"/>
    <property type="project" value="UniProtKB-KW"/>
</dbReference>
<dbReference type="NCBIfam" id="TIGR02639">
    <property type="entry name" value="ClpA"/>
    <property type="match status" value="1"/>
</dbReference>
<name>A0A1H6JAS9_9RHOB</name>
<dbReference type="SUPFAM" id="SSF52540">
    <property type="entry name" value="P-loop containing nucleoside triphosphate hydrolases"/>
    <property type="match status" value="2"/>
</dbReference>
<dbReference type="PRINTS" id="PR00300">
    <property type="entry name" value="CLPPROTEASEA"/>
</dbReference>
<evidence type="ECO:0000256" key="3">
    <source>
        <dbReference type="ARBA" id="ARBA00022741"/>
    </source>
</evidence>
<evidence type="ECO:0000256" key="6">
    <source>
        <dbReference type="PROSITE-ProRule" id="PRU01251"/>
    </source>
</evidence>
<dbReference type="GO" id="GO:0034605">
    <property type="term" value="P:cellular response to heat"/>
    <property type="evidence" value="ECO:0007669"/>
    <property type="project" value="TreeGrafter"/>
</dbReference>
<dbReference type="GO" id="GO:0005737">
    <property type="term" value="C:cytoplasm"/>
    <property type="evidence" value="ECO:0007669"/>
    <property type="project" value="TreeGrafter"/>
</dbReference>
<dbReference type="GO" id="GO:0043335">
    <property type="term" value="P:protein unfolding"/>
    <property type="evidence" value="ECO:0007669"/>
    <property type="project" value="InterPro"/>
</dbReference>
<dbReference type="OrthoDB" id="9803641at2"/>
<dbReference type="InterPro" id="IPR036628">
    <property type="entry name" value="Clp_N_dom_sf"/>
</dbReference>
<keyword evidence="11" id="KW-1185">Reference proteome</keyword>
<dbReference type="PROSITE" id="PS00871">
    <property type="entry name" value="CLPAB_2"/>
    <property type="match status" value="1"/>
</dbReference>
<dbReference type="AlphaFoldDB" id="A0A1H6JAS9"/>
<dbReference type="GO" id="GO:0006508">
    <property type="term" value="P:proteolysis"/>
    <property type="evidence" value="ECO:0007669"/>
    <property type="project" value="UniProtKB-KW"/>
</dbReference>
<dbReference type="Gene3D" id="1.10.8.60">
    <property type="match status" value="2"/>
</dbReference>
<dbReference type="InterPro" id="IPR050130">
    <property type="entry name" value="ClpA_ClpB"/>
</dbReference>
<dbReference type="GO" id="GO:0016887">
    <property type="term" value="F:ATP hydrolysis activity"/>
    <property type="evidence" value="ECO:0007669"/>
    <property type="project" value="InterPro"/>
</dbReference>
<feature type="region of interest" description="Disordered" evidence="8">
    <location>
        <begin position="151"/>
        <end position="173"/>
    </location>
</feature>
<keyword evidence="4 7" id="KW-0067">ATP-binding</keyword>
<evidence type="ECO:0000256" key="1">
    <source>
        <dbReference type="ARBA" id="ARBA00008675"/>
    </source>
</evidence>
<keyword evidence="10" id="KW-0645">Protease</keyword>
<dbReference type="SUPFAM" id="SSF81923">
    <property type="entry name" value="Double Clp-N motif"/>
    <property type="match status" value="1"/>
</dbReference>
<keyword evidence="5 7" id="KW-0143">Chaperone</keyword>
<accession>A0A1H6JAS9</accession>
<dbReference type="STRING" id="65735.SAMN04488075_0228"/>
<dbReference type="Pfam" id="PF00004">
    <property type="entry name" value="AAA"/>
    <property type="match status" value="1"/>
</dbReference>
<dbReference type="InterPro" id="IPR013461">
    <property type="entry name" value="ClpA"/>
</dbReference>
<reference evidence="11" key="1">
    <citation type="submission" date="2016-10" db="EMBL/GenBank/DDBJ databases">
        <authorList>
            <person name="Varghese N."/>
            <person name="Submissions S."/>
        </authorList>
    </citation>
    <scope>NUCLEOTIDE SEQUENCE [LARGE SCALE GENOMIC DNA]</scope>
    <source>
        <strain evidence="11">DSM 11593</strain>
    </source>
</reference>
<dbReference type="FunFam" id="3.40.50.300:FF:000010">
    <property type="entry name" value="Chaperone clpB 1, putative"/>
    <property type="match status" value="1"/>
</dbReference>
<dbReference type="InterPro" id="IPR019489">
    <property type="entry name" value="Clp_ATPase_C"/>
</dbReference>
<dbReference type="PANTHER" id="PTHR11638">
    <property type="entry name" value="ATP-DEPENDENT CLP PROTEASE"/>
    <property type="match status" value="1"/>
</dbReference>
<evidence type="ECO:0000256" key="7">
    <source>
        <dbReference type="RuleBase" id="RU004432"/>
    </source>
</evidence>
<dbReference type="Gene3D" id="3.40.50.300">
    <property type="entry name" value="P-loop containing nucleotide triphosphate hydrolases"/>
    <property type="match status" value="2"/>
</dbReference>
<evidence type="ECO:0000256" key="8">
    <source>
        <dbReference type="SAM" id="MobiDB-lite"/>
    </source>
</evidence>
<dbReference type="FunFam" id="3.40.50.300:FF:000025">
    <property type="entry name" value="ATP-dependent Clp protease subunit"/>
    <property type="match status" value="1"/>
</dbReference>
<evidence type="ECO:0000256" key="2">
    <source>
        <dbReference type="ARBA" id="ARBA00022737"/>
    </source>
</evidence>
<evidence type="ECO:0000256" key="5">
    <source>
        <dbReference type="ARBA" id="ARBA00023186"/>
    </source>
</evidence>
<sequence length="772" mass="84945">MPSFSTTLEQAIHAALSLANRHRHELATLEHLLLALTEEPDAVRVMRACNVDLDRLRQMLNDFIEDDLSTLITDVDGSEAVPTAAFQRVIQRAAIHVQSSGRNEVTGANVLVAIFAERESNAAFFLQELDMTRYDAVNFIAHGVAKNPSFSESRRVEGAETDQPAADERSGGKEDSALAKYCVDLNVKAARGDVDPLIGRADEVERCIQVLCRRRKNNPLLVGDPGVGKTAIAEGLALKIVRGETPDVLKGATIYSLDMGALLAGTRYRGDFEERLKAVVKELEDHDDAILFIDEIHTVIGAGATSGGAMDASNLLKPALAGGKLRCMGSTTYKEYRQHFEKDRALSRRFQKIDVNEPSVPDAIKILMGLKPSFEKHHELRYTVEAIRTAVELASRYINDRKLPDSAIDVIDEAGAAQHVVAESRRKKLISPKEIEAVVAKIARIPPKSVSKDDAEVLRDLEKNLKRLVFGQDGAIEALASSIKLARAGLREPEKPIGNYLFAGPTGVGKTEVAKQLANTLGVELLRFDMSEYMEKHAVSRLIGAPPGYVGFDQGGLLTDGVDQHPHCVLLLDEIEKAHPDVYNILLQVMDHGKLTDHNGRQVDFRNVILIMTSNAGAADQAKAAIGFGRDRREGEDKEAIERIFTPEFRNRLDAVISFAPLSREVIVQVVEKFILQLEAQLMDRGVHIELTSDAADWLAHRGYDDRMGARPLARVIQETIKKPLAEELLFGRLTKGGIVKVRIEDDKPVFDIEGPGTPRLGKDKTPLLTAE</sequence>
<dbReference type="Pfam" id="PF07724">
    <property type="entry name" value="AAA_2"/>
    <property type="match status" value="1"/>
</dbReference>
<evidence type="ECO:0000256" key="4">
    <source>
        <dbReference type="ARBA" id="ARBA00022840"/>
    </source>
</evidence>
<dbReference type="CDD" id="cd19499">
    <property type="entry name" value="RecA-like_ClpB_Hsp104-like"/>
    <property type="match status" value="1"/>
</dbReference>
<dbReference type="GO" id="GO:0008233">
    <property type="term" value="F:peptidase activity"/>
    <property type="evidence" value="ECO:0007669"/>
    <property type="project" value="UniProtKB-KW"/>
</dbReference>
<dbReference type="InterPro" id="IPR028299">
    <property type="entry name" value="ClpA/B_CS2"/>
</dbReference>
<dbReference type="Gene3D" id="1.10.1780.10">
    <property type="entry name" value="Clp, N-terminal domain"/>
    <property type="match status" value="1"/>
</dbReference>
<comment type="similarity">
    <text evidence="1 7">Belongs to the ClpA/ClpB family.</text>
</comment>
<dbReference type="Proteomes" id="UP000199125">
    <property type="component" value="Unassembled WGS sequence"/>
</dbReference>
<dbReference type="InterPro" id="IPR003593">
    <property type="entry name" value="AAA+_ATPase"/>
</dbReference>
<dbReference type="PROSITE" id="PS51903">
    <property type="entry name" value="CLP_R"/>
    <property type="match status" value="1"/>
</dbReference>
<dbReference type="InterPro" id="IPR003959">
    <property type="entry name" value="ATPase_AAA_core"/>
</dbReference>
<evidence type="ECO:0000313" key="11">
    <source>
        <dbReference type="Proteomes" id="UP000199125"/>
    </source>
</evidence>
<dbReference type="PROSITE" id="PS00870">
    <property type="entry name" value="CLPAB_1"/>
    <property type="match status" value="1"/>
</dbReference>
<organism evidence="10 11">
    <name type="scientific">Paracoccus alkenifer</name>
    <dbReference type="NCBI Taxonomy" id="65735"/>
    <lineage>
        <taxon>Bacteria</taxon>
        <taxon>Pseudomonadati</taxon>
        <taxon>Pseudomonadota</taxon>
        <taxon>Alphaproteobacteria</taxon>
        <taxon>Rhodobacterales</taxon>
        <taxon>Paracoccaceae</taxon>
        <taxon>Paracoccus</taxon>
    </lineage>
</organism>
<dbReference type="Pfam" id="PF02861">
    <property type="entry name" value="Clp_N"/>
    <property type="match status" value="1"/>
</dbReference>
<dbReference type="Pfam" id="PF17871">
    <property type="entry name" value="AAA_lid_9"/>
    <property type="match status" value="1"/>
</dbReference>
<evidence type="ECO:0000259" key="9">
    <source>
        <dbReference type="PROSITE" id="PS51903"/>
    </source>
</evidence>
<keyword evidence="10" id="KW-0378">Hydrolase</keyword>
<keyword evidence="2 6" id="KW-0677">Repeat</keyword>
<dbReference type="InterPro" id="IPR027417">
    <property type="entry name" value="P-loop_NTPase"/>
</dbReference>
<dbReference type="PANTHER" id="PTHR11638:SF111">
    <property type="entry name" value="ATP-DEPENDENT CLP PROTEASE ATP-BINDING SUBUNIT CLPA"/>
    <property type="match status" value="1"/>
</dbReference>
<dbReference type="InterPro" id="IPR018368">
    <property type="entry name" value="ClpA/B_CS1"/>
</dbReference>
<protein>
    <submittedName>
        <fullName evidence="10">ATP-dependent Clp protease ATP-binding subunit ClpA</fullName>
    </submittedName>
</protein>
<feature type="domain" description="Clp R" evidence="9">
    <location>
        <begin position="1"/>
        <end position="147"/>
    </location>
</feature>
<dbReference type="SMART" id="SM01086">
    <property type="entry name" value="ClpB_D2-small"/>
    <property type="match status" value="1"/>
</dbReference>
<keyword evidence="3 7" id="KW-0547">Nucleotide-binding</keyword>
<dbReference type="InterPro" id="IPR004176">
    <property type="entry name" value="Clp_R_N"/>
</dbReference>
<proteinExistence type="inferred from homology"/>
<dbReference type="Pfam" id="PF10431">
    <property type="entry name" value="ClpB_D2-small"/>
    <property type="match status" value="1"/>
</dbReference>
<dbReference type="CDD" id="cd00009">
    <property type="entry name" value="AAA"/>
    <property type="match status" value="1"/>
</dbReference>
<dbReference type="InterPro" id="IPR001270">
    <property type="entry name" value="ClpA/B"/>
</dbReference>
<dbReference type="SMART" id="SM00382">
    <property type="entry name" value="AAA"/>
    <property type="match status" value="2"/>
</dbReference>
<gene>
    <name evidence="10" type="ORF">SAMN04488075_0228</name>
</gene>
<dbReference type="InterPro" id="IPR041546">
    <property type="entry name" value="ClpA/ClpB_AAA_lid"/>
</dbReference>
<dbReference type="EMBL" id="FNXG01000001">
    <property type="protein sequence ID" value="SEH58897.1"/>
    <property type="molecule type" value="Genomic_DNA"/>
</dbReference>